<accession>A0A2B7WSB7</accession>
<dbReference type="PANTHER" id="PTHR13812:SF23">
    <property type="entry name" value="PRNX PROTEIN"/>
    <property type="match status" value="1"/>
</dbReference>
<evidence type="ECO:0000313" key="2">
    <source>
        <dbReference type="Proteomes" id="UP000223968"/>
    </source>
</evidence>
<dbReference type="Pfam" id="PF02423">
    <property type="entry name" value="OCD_Mu_crystall"/>
    <property type="match status" value="1"/>
</dbReference>
<dbReference type="Gene3D" id="3.40.50.720">
    <property type="entry name" value="NAD(P)-binding Rossmann-like Domain"/>
    <property type="match status" value="1"/>
</dbReference>
<dbReference type="Proteomes" id="UP000223968">
    <property type="component" value="Unassembled WGS sequence"/>
</dbReference>
<protein>
    <submittedName>
        <fullName evidence="1">Uncharacterized protein</fullName>
    </submittedName>
</protein>
<evidence type="ECO:0000313" key="1">
    <source>
        <dbReference type="EMBL" id="PGG99361.1"/>
    </source>
</evidence>
<dbReference type="GO" id="GO:0005737">
    <property type="term" value="C:cytoplasm"/>
    <property type="evidence" value="ECO:0007669"/>
    <property type="project" value="TreeGrafter"/>
</dbReference>
<dbReference type="STRING" id="1447875.A0A2B7WSB7"/>
<dbReference type="SUPFAM" id="SSF51735">
    <property type="entry name" value="NAD(P)-binding Rossmann-fold domains"/>
    <property type="match status" value="1"/>
</dbReference>
<reference evidence="1 2" key="1">
    <citation type="submission" date="2017-10" db="EMBL/GenBank/DDBJ databases">
        <title>Comparative genomics in systemic dimorphic fungi from Ajellomycetaceae.</title>
        <authorList>
            <person name="Munoz J.F."/>
            <person name="Mcewen J.G."/>
            <person name="Clay O.K."/>
            <person name="Cuomo C.A."/>
        </authorList>
    </citation>
    <scope>NUCLEOTIDE SEQUENCE [LARGE SCALE GENOMIC DNA]</scope>
    <source>
        <strain evidence="1 2">UAMH5409</strain>
    </source>
</reference>
<dbReference type="AlphaFoldDB" id="A0A2B7WSB7"/>
<dbReference type="OrthoDB" id="41492at2759"/>
<dbReference type="InterPro" id="IPR023401">
    <property type="entry name" value="ODC_N"/>
</dbReference>
<name>A0A2B7WSB7_9EURO</name>
<dbReference type="InterPro" id="IPR036291">
    <property type="entry name" value="NAD(P)-bd_dom_sf"/>
</dbReference>
<gene>
    <name evidence="1" type="ORF">AJ79_08555</name>
</gene>
<dbReference type="EMBL" id="PDNB01000205">
    <property type="protein sequence ID" value="PGG99361.1"/>
    <property type="molecule type" value="Genomic_DNA"/>
</dbReference>
<keyword evidence="2" id="KW-1185">Reference proteome</keyword>
<dbReference type="PANTHER" id="PTHR13812">
    <property type="entry name" value="KETIMINE REDUCTASE MU-CRYSTALLIN"/>
    <property type="match status" value="1"/>
</dbReference>
<dbReference type="InterPro" id="IPR003462">
    <property type="entry name" value="ODC_Mu_crystall"/>
</dbReference>
<dbReference type="Gene3D" id="3.30.1780.10">
    <property type="entry name" value="ornithine cyclodeaminase, domain 1"/>
    <property type="match status" value="1"/>
</dbReference>
<comment type="caution">
    <text evidence="1">The sequence shown here is derived from an EMBL/GenBank/DDBJ whole genome shotgun (WGS) entry which is preliminary data.</text>
</comment>
<organism evidence="1 2">
    <name type="scientific">Helicocarpus griseus UAMH5409</name>
    <dbReference type="NCBI Taxonomy" id="1447875"/>
    <lineage>
        <taxon>Eukaryota</taxon>
        <taxon>Fungi</taxon>
        <taxon>Dikarya</taxon>
        <taxon>Ascomycota</taxon>
        <taxon>Pezizomycotina</taxon>
        <taxon>Eurotiomycetes</taxon>
        <taxon>Eurotiomycetidae</taxon>
        <taxon>Onygenales</taxon>
        <taxon>Ajellomycetaceae</taxon>
        <taxon>Helicocarpus</taxon>
    </lineage>
</organism>
<proteinExistence type="predicted"/>
<sequence>MLVLRDSDISPILHNLTLPQCHHLLHTLWQALAAYTSQHSSPTAPKLLHQPVRETIVTDAQHTTLFMPASDTHSTTGIKIVTLPGGGGAARGAINIFSPEGELRGVINAQQITAFRTALATMIPFCHYRLPPKANVVVFGAGKQAEWHVRLALLLAADSIATVTVVNRRLGTLKRFEETVLAELGETFPGVAFHAITNEQADFYGRLRQAVGDSDAIFCCTPSTQPLFSESYLRRDDKARFISLIGSYKPHMQEVDSATLLSGNNILVDSKEACLEEAGELIMANVQREQLVEVGELPSPGETNEKRLLEGNTVFKCVGMGIMDIVIGRELLDIAGERGVGIRIESF</sequence>